<feature type="binding site" evidence="7">
    <location>
        <position position="145"/>
    </location>
    <ligand>
        <name>Mg(2+)</name>
        <dbReference type="ChEBI" id="CHEBI:18420"/>
        <label>1</label>
    </ligand>
</feature>
<evidence type="ECO:0000256" key="1">
    <source>
        <dbReference type="ARBA" id="ARBA00001936"/>
    </source>
</evidence>
<dbReference type="GO" id="GO:0003677">
    <property type="term" value="F:DNA binding"/>
    <property type="evidence" value="ECO:0007669"/>
    <property type="project" value="InterPro"/>
</dbReference>
<accession>A0A2T9WMC9</accession>
<dbReference type="InterPro" id="IPR005135">
    <property type="entry name" value="Endo/exonuclease/phosphatase"/>
</dbReference>
<feature type="active site" description="Proton acceptor" evidence="6">
    <location>
        <position position="240"/>
    </location>
</feature>
<dbReference type="EMBL" id="QEFP02000004">
    <property type="protein sequence ID" value="MCC5446963.1"/>
    <property type="molecule type" value="Genomic_DNA"/>
</dbReference>
<dbReference type="NCBIfam" id="TIGR00195">
    <property type="entry name" value="exoDNase_III"/>
    <property type="match status" value="1"/>
</dbReference>
<evidence type="ECO:0000256" key="3">
    <source>
        <dbReference type="ARBA" id="ARBA00022723"/>
    </source>
</evidence>
<reference evidence="11" key="2">
    <citation type="submission" date="2017-05" db="EMBL/GenBank/DDBJ databases">
        <authorList>
            <person name="Song R."/>
            <person name="Chenine A.L."/>
            <person name="Ruprecht R.M."/>
        </authorList>
    </citation>
    <scope>NUCLEOTIDE SEQUENCE</scope>
    <source>
        <strain evidence="11">SCGC AB-777_F03</strain>
    </source>
</reference>
<dbReference type="PROSITE" id="PS00728">
    <property type="entry name" value="AP_NUCLEASE_F1_3"/>
    <property type="match status" value="1"/>
</dbReference>
<dbReference type="PANTHER" id="PTHR22748:SF6">
    <property type="entry name" value="DNA-(APURINIC OR APYRIMIDINIC SITE) ENDONUCLEASE"/>
    <property type="match status" value="1"/>
</dbReference>
<feature type="active site" evidence="6">
    <location>
        <position position="105"/>
    </location>
</feature>
<reference evidence="10" key="4">
    <citation type="submission" date="2021-11" db="EMBL/GenBank/DDBJ databases">
        <authorList>
            <person name="Munson-Mcgee J."/>
            <person name="Field E."/>
            <person name="Bateson M."/>
            <person name="Rooney C."/>
            <person name="Stepanauskas R."/>
            <person name="Young M."/>
        </authorList>
    </citation>
    <scope>NUCLEOTIDE SEQUENCE</scope>
    <source>
        <strain evidence="10">SCGC AB-777_F03</strain>
    </source>
</reference>
<evidence type="ECO:0000256" key="7">
    <source>
        <dbReference type="PIRSR" id="PIRSR604808-2"/>
    </source>
</evidence>
<gene>
    <name evidence="11" type="primary">xth</name>
    <name evidence="10" type="ORF">DDW03_000910</name>
    <name evidence="11" type="ORF">DDW03_00380</name>
</gene>
<feature type="binding site" evidence="7">
    <location>
        <position position="35"/>
    </location>
    <ligand>
        <name>Mg(2+)</name>
        <dbReference type="ChEBI" id="CHEBI:18420"/>
        <label>1</label>
    </ligand>
</feature>
<dbReference type="EMBL" id="QEFP01000001">
    <property type="protein sequence ID" value="PVU68972.1"/>
    <property type="molecule type" value="Genomic_DNA"/>
</dbReference>
<dbReference type="CDD" id="cd09073">
    <property type="entry name" value="ExoIII_AP-endo"/>
    <property type="match status" value="1"/>
</dbReference>
<evidence type="ECO:0000256" key="8">
    <source>
        <dbReference type="PIRSR" id="PIRSR604808-3"/>
    </source>
</evidence>
<proteinExistence type="inferred from homology"/>
<organism evidence="11">
    <name type="scientific">Nanobsidianus stetteri</name>
    <dbReference type="NCBI Taxonomy" id="1294122"/>
    <lineage>
        <taxon>Archaea</taxon>
        <taxon>Nanobdellota</taxon>
        <taxon>Candidatus Nanoarchaeia</taxon>
        <taxon>Nanoarchaeales</taxon>
        <taxon>Nanopusillaceae</taxon>
        <taxon>Candidatus Nanobsidianus</taxon>
    </lineage>
</organism>
<evidence type="ECO:0000256" key="5">
    <source>
        <dbReference type="ARBA" id="ARBA00022842"/>
    </source>
</evidence>
<feature type="site" description="Transition state stabilizer" evidence="8">
    <location>
        <position position="145"/>
    </location>
</feature>
<name>A0A2T9WMC9_NANST</name>
<protein>
    <submittedName>
        <fullName evidence="11">Exodeoxyribonuclease III</fullName>
        <ecNumber evidence="10">3.1.11.2</ecNumber>
    </submittedName>
</protein>
<evidence type="ECO:0000256" key="4">
    <source>
        <dbReference type="ARBA" id="ARBA00022801"/>
    </source>
</evidence>
<dbReference type="AlphaFoldDB" id="A0A2T9WMC9"/>
<keyword evidence="3 7" id="KW-0479">Metal-binding</keyword>
<dbReference type="Gene3D" id="3.60.10.10">
    <property type="entry name" value="Endonuclease/exonuclease/phosphatase"/>
    <property type="match status" value="1"/>
</dbReference>
<dbReference type="RefSeq" id="WP_228615192.1">
    <property type="nucleotide sequence ID" value="NZ_QEFP02000004.1"/>
</dbReference>
<dbReference type="SUPFAM" id="SSF56219">
    <property type="entry name" value="DNase I-like"/>
    <property type="match status" value="1"/>
</dbReference>
<reference evidence="10" key="3">
    <citation type="submission" date="2017-05" db="EMBL/GenBank/DDBJ databases">
        <authorList>
            <person name="Munson-Mcgee J.H."/>
        </authorList>
    </citation>
    <scope>NUCLEOTIDE SEQUENCE</scope>
    <source>
        <strain evidence="10">SCGC AB-777_F03</strain>
    </source>
</reference>
<dbReference type="GO" id="GO:0008311">
    <property type="term" value="F:double-stranded DNA 3'-5' DNA exonuclease activity"/>
    <property type="evidence" value="ECO:0007669"/>
    <property type="project" value="UniProtKB-EC"/>
</dbReference>
<dbReference type="EC" id="3.1.11.2" evidence="10"/>
<dbReference type="GO" id="GO:0006284">
    <property type="term" value="P:base-excision repair"/>
    <property type="evidence" value="ECO:0007669"/>
    <property type="project" value="TreeGrafter"/>
</dbReference>
<dbReference type="GO" id="GO:0046872">
    <property type="term" value="F:metal ion binding"/>
    <property type="evidence" value="ECO:0007669"/>
    <property type="project" value="UniProtKB-KW"/>
</dbReference>
<evidence type="ECO:0000256" key="2">
    <source>
        <dbReference type="ARBA" id="ARBA00007092"/>
    </source>
</evidence>
<dbReference type="InterPro" id="IPR004808">
    <property type="entry name" value="AP_endonuc_1"/>
</dbReference>
<feature type="site" description="Important for catalytic activity" evidence="8">
    <location>
        <position position="214"/>
    </location>
</feature>
<dbReference type="GO" id="GO:0008081">
    <property type="term" value="F:phosphoric diester hydrolase activity"/>
    <property type="evidence" value="ECO:0007669"/>
    <property type="project" value="TreeGrafter"/>
</dbReference>
<feature type="domain" description="Endonuclease/exonuclease/phosphatase" evidence="9">
    <location>
        <begin position="4"/>
        <end position="240"/>
    </location>
</feature>
<evidence type="ECO:0000259" key="9">
    <source>
        <dbReference type="Pfam" id="PF03372"/>
    </source>
</evidence>
<evidence type="ECO:0000313" key="11">
    <source>
        <dbReference type="EMBL" id="PVU68972.1"/>
    </source>
</evidence>
<dbReference type="Pfam" id="PF03372">
    <property type="entry name" value="Exo_endo_phos"/>
    <property type="match status" value="1"/>
</dbReference>
<comment type="cofactor">
    <cofactor evidence="1">
        <name>Mn(2+)</name>
        <dbReference type="ChEBI" id="CHEBI:29035"/>
    </cofactor>
</comment>
<feature type="binding site" evidence="7">
    <location>
        <position position="239"/>
    </location>
    <ligand>
        <name>Mg(2+)</name>
        <dbReference type="ChEBI" id="CHEBI:18420"/>
        <label>1</label>
    </ligand>
</feature>
<keyword evidence="5 7" id="KW-0460">Magnesium</keyword>
<feature type="binding site" evidence="7">
    <location>
        <position position="143"/>
    </location>
    <ligand>
        <name>Mg(2+)</name>
        <dbReference type="ChEBI" id="CHEBI:18420"/>
        <label>1</label>
    </ligand>
</feature>
<keyword evidence="4 10" id="KW-0378">Hydrolase</keyword>
<evidence type="ECO:0000313" key="10">
    <source>
        <dbReference type="EMBL" id="MCC5446963.1"/>
    </source>
</evidence>
<dbReference type="InterPro" id="IPR036691">
    <property type="entry name" value="Endo/exonu/phosph_ase_sf"/>
</dbReference>
<reference evidence="11" key="1">
    <citation type="journal article" date="2015" name="Appl. Environ. Microbiol.">
        <title>Nanoarchaeota, Their Sulfolobales Host, and Nanoarchaeota Virus Distribution across Yellowstone National Park Hot Springs.</title>
        <authorList>
            <person name="Munson-McGee J.H."/>
            <person name="Field E.K."/>
            <person name="Bateson M."/>
            <person name="Rooney C."/>
            <person name="Stepanauskas R."/>
            <person name="Young M.J."/>
        </authorList>
    </citation>
    <scope>NUCLEOTIDE SEQUENCE [LARGE SCALE GENOMIC DNA]</scope>
    <source>
        <strain evidence="11">SCGC AB-777_F03</strain>
    </source>
</reference>
<feature type="active site" description="Proton donor/acceptor" evidence="6">
    <location>
        <position position="143"/>
    </location>
</feature>
<evidence type="ECO:0000256" key="6">
    <source>
        <dbReference type="PIRSR" id="PIRSR604808-1"/>
    </source>
</evidence>
<feature type="site" description="Interaction with DNA substrate" evidence="8">
    <location>
        <position position="240"/>
    </location>
</feature>
<sequence>MKIISWNVNGLKSIIQKGLIDFIKKYNADFYLFQEIKTKEIPLTFQFLGYNVYSFPAEKKGYSGVLTLSKIKPNNIKYGIGIEKFDIEGRVITMEYDKFYLINVYFPNAGVGTLKRLDFKLEFDKEFEKYVLSLNKPCIICGDFNVAHKDIDIYDPINLKGYAGFTDDERRWFDHFLSLGFIDTFRYIKGNIIKYSWFSYSIIARKKNEGWRLDYCVVSKELKDKIVNADILDNIYGSDHVPVLLEINI</sequence>
<comment type="similarity">
    <text evidence="2">Belongs to the DNA repair enzymes AP/ExoA family.</text>
</comment>
<comment type="caution">
    <text evidence="11">The sequence shown here is derived from an EMBL/GenBank/DDBJ whole genome shotgun (WGS) entry which is preliminary data.</text>
</comment>
<keyword evidence="7" id="KW-0464">Manganese</keyword>
<dbReference type="GO" id="GO:0003906">
    <property type="term" value="F:DNA-(apurinic or apyrimidinic site) endonuclease activity"/>
    <property type="evidence" value="ECO:0007669"/>
    <property type="project" value="TreeGrafter"/>
</dbReference>
<dbReference type="PANTHER" id="PTHR22748">
    <property type="entry name" value="AP ENDONUCLEASE"/>
    <property type="match status" value="1"/>
</dbReference>
<feature type="binding site" evidence="7">
    <location>
        <position position="240"/>
    </location>
    <ligand>
        <name>Mg(2+)</name>
        <dbReference type="ChEBI" id="CHEBI:18420"/>
        <label>1</label>
    </ligand>
</feature>
<dbReference type="PROSITE" id="PS51435">
    <property type="entry name" value="AP_NUCLEASE_F1_4"/>
    <property type="match status" value="1"/>
</dbReference>
<feature type="binding site" evidence="7">
    <location>
        <position position="7"/>
    </location>
    <ligand>
        <name>Mg(2+)</name>
        <dbReference type="ChEBI" id="CHEBI:18420"/>
        <label>1</label>
    </ligand>
</feature>
<comment type="cofactor">
    <cofactor evidence="7">
        <name>Mg(2+)</name>
        <dbReference type="ChEBI" id="CHEBI:18420"/>
    </cofactor>
    <cofactor evidence="7">
        <name>Mn(2+)</name>
        <dbReference type="ChEBI" id="CHEBI:29035"/>
    </cofactor>
    <text evidence="7">Probably binds two magnesium or manganese ions per subunit.</text>
</comment>
<dbReference type="NCBIfam" id="TIGR00633">
    <property type="entry name" value="xth"/>
    <property type="match status" value="1"/>
</dbReference>
<dbReference type="InterPro" id="IPR020848">
    <property type="entry name" value="AP_endonuclease_F1_CS"/>
</dbReference>
<dbReference type="Proteomes" id="UP000245509">
    <property type="component" value="Unassembled WGS sequence"/>
</dbReference>